<evidence type="ECO:0000313" key="2">
    <source>
        <dbReference type="Proteomes" id="UP000198666"/>
    </source>
</evidence>
<reference evidence="2" key="1">
    <citation type="submission" date="2016-10" db="EMBL/GenBank/DDBJ databases">
        <authorList>
            <person name="Varghese N."/>
            <person name="Submissions S."/>
        </authorList>
    </citation>
    <scope>NUCLEOTIDE SEQUENCE [LARGE SCALE GENOMIC DNA]</scope>
    <source>
        <strain evidence="2">DSM 21620</strain>
    </source>
</reference>
<dbReference type="Proteomes" id="UP000198666">
    <property type="component" value="Unassembled WGS sequence"/>
</dbReference>
<accession>A0A1G6W6W8</accession>
<proteinExistence type="predicted"/>
<gene>
    <name evidence="1" type="ORF">SAMN05421663_11523</name>
</gene>
<name>A0A1G6W6W8_9BACI</name>
<keyword evidence="2" id="KW-1185">Reference proteome</keyword>
<protein>
    <submittedName>
        <fullName evidence="1">Uncharacterized protein</fullName>
    </submittedName>
</protein>
<evidence type="ECO:0000313" key="1">
    <source>
        <dbReference type="EMBL" id="SDD61574.1"/>
    </source>
</evidence>
<dbReference type="STRING" id="361279.SAMN05421663_11523"/>
<sequence>MMSQQPVCQDTVLNPKGIRLKDKKLIRSSLNLLPFWGEGSFFQEKGEKQYGK</sequence>
<dbReference type="EMBL" id="FMZB01000015">
    <property type="protein sequence ID" value="SDD61574.1"/>
    <property type="molecule type" value="Genomic_DNA"/>
</dbReference>
<dbReference type="AlphaFoldDB" id="A0A1G6W6W8"/>
<organism evidence="1 2">
    <name type="scientific">Terribacillus halophilus</name>
    <dbReference type="NCBI Taxonomy" id="361279"/>
    <lineage>
        <taxon>Bacteria</taxon>
        <taxon>Bacillati</taxon>
        <taxon>Bacillota</taxon>
        <taxon>Bacilli</taxon>
        <taxon>Bacillales</taxon>
        <taxon>Bacillaceae</taxon>
        <taxon>Terribacillus</taxon>
    </lineage>
</organism>